<sequence>MKSFKLIVHQSSFSPVDLIINLKDYPGLKEKDILEIYHPENDYPRLLLQVTKGDVASRGRDTISVEQSIAATFQLRTFADVYVNIVNVADVALDSVELTFKDQYMGRSEMWRLKNHLVSTCVYLNKKIDYCGGAIRCQVYEMWSQGNRVACGVITEDTKIVFRSSTSMVYLFIQMSSEMWDFDIHGDLYFEKAVNGFLAELFAKWKKNGSNHEVTIVLFSRTFYKAKSLEEFPQHMKECLQKDYRGRFYEDFYRVAVQNDRYEDWSNVLLQLRRLFTDYQKIVLQYHERPNMEIPTAINSTAAQGNFLEVLNMSLNVFEKHYLDRCFDRTGQLSVVITPGVGVFEVDRELTNVTKQRIIDNGVGSDLVCVGEQPLHAVPLLKFHNKDNNMNSIDDYSMPHWINLSFYSTNKKVAYSNFIPRIKLPPRKSQEPLRKMYEDERKGKLLKEDEYIHNSIFDYDAYDAQVFQLPPAHSTCVQRVARTKKTSMAGLESISRKSPPASSLHHRKMSDPDIHHSLGDILVNSNKSGTYEMGSDATDSQISSNRLSPRSSISSHKPVIRTGRALINPFDPSHVTVKLTSNRRRWTHIFPKGPTGVLIQQHHYQARPAGEQASRNQDHRCEANGTKDNGTTIINNSHSIYQVDGNIPSRKRMISASGALSVLGVTSGTPSTTNNASLALLWGATGEQEWTPALTTGVDWKSLTIPACLPITTDYFPDKRSLQNDYLVSDYNLLPDDVNADFAQNRAIYKNPLTTMEVFKELVSQRLAQGFQLIVGVNENEVIEAHCPSTATPPPSKVAPQIGKSPNAAPTKRYLLSIGRIFHKLTLVGSTITVTRYRPRHLLNNTYNYNYYISTIDIPLKYWRFRTLLLPLYNPATKQILEDEATHCDIYPTPTRHDLDQLTDGFLKMTEQYFNKVKRPNKQRMAGGTSGAQDSALTRRRHSTSILTKSGQQGGVSSSPFRERVGSTRLSDRPRLRIEAMTAAKAVLERTQSQTGEWEDTYDDGVLEPKLKANASLSETIERMRNSSLGVGFLQQTVSLPSHAFVSIYAIHWLQANIEGMTYEKATTIMERLLQEKMICHASGDTTKRFVVGYYMYHILPQKKDKELPDYVRPLGDLQSFENEWMEVEVLGPRSPLLPLEATGKAIDISGSSPVTDDTGVPAFLCDNIDSTYMTLESDDLYKQTHLDIDVNNKSDRIEWGHARYQATFRPDQAYEMCIQWAVASGNIVAELIVGWARKAQSCRLQMVPIPADPLALPFTLKSDPLRGPIYVPLNEEPLLRNKRALFEGFPEETWQERLFLFLEAIVCRFGFIKCTVESTHESGVGDHLYVHVTGNMFILIPTTMKTEQKALRSKPAPKPLNANRYPVHPEAAPSPHEGYITRHVQCKTKDDYDNSRRMGFLWSWNHMISKKWKSSQIPATGDETFQMRMLRDFKHFCANQEQRLSQFWDQCWELKEQACGIKTC</sequence>
<name>A0ACC1DAI1_9NEOP</name>
<gene>
    <name evidence="1" type="ORF">K1T71_003816</name>
</gene>
<evidence type="ECO:0000313" key="1">
    <source>
        <dbReference type="EMBL" id="KAJ0180412.1"/>
    </source>
</evidence>
<dbReference type="Proteomes" id="UP000824533">
    <property type="component" value="Linkage Group LG06"/>
</dbReference>
<protein>
    <submittedName>
        <fullName evidence="1">Uncharacterized protein</fullName>
    </submittedName>
</protein>
<dbReference type="EMBL" id="CM034392">
    <property type="protein sequence ID" value="KAJ0180412.1"/>
    <property type="molecule type" value="Genomic_DNA"/>
</dbReference>
<reference evidence="1 2" key="1">
    <citation type="journal article" date="2021" name="Front. Genet.">
        <title>Chromosome-Level Genome Assembly Reveals Significant Gene Expansion in the Toll and IMD Signaling Pathways of Dendrolimus kikuchii.</title>
        <authorList>
            <person name="Zhou J."/>
            <person name="Wu P."/>
            <person name="Xiong Z."/>
            <person name="Liu N."/>
            <person name="Zhao N."/>
            <person name="Ji M."/>
            <person name="Qiu Y."/>
            <person name="Yang B."/>
        </authorList>
    </citation>
    <scope>NUCLEOTIDE SEQUENCE [LARGE SCALE GENOMIC DNA]</scope>
    <source>
        <strain evidence="1">Ann1</strain>
    </source>
</reference>
<proteinExistence type="predicted"/>
<keyword evidence="2" id="KW-1185">Reference proteome</keyword>
<comment type="caution">
    <text evidence="1">The sequence shown here is derived from an EMBL/GenBank/DDBJ whole genome shotgun (WGS) entry which is preliminary data.</text>
</comment>
<evidence type="ECO:0000313" key="2">
    <source>
        <dbReference type="Proteomes" id="UP000824533"/>
    </source>
</evidence>
<accession>A0ACC1DAI1</accession>
<organism evidence="1 2">
    <name type="scientific">Dendrolimus kikuchii</name>
    <dbReference type="NCBI Taxonomy" id="765133"/>
    <lineage>
        <taxon>Eukaryota</taxon>
        <taxon>Metazoa</taxon>
        <taxon>Ecdysozoa</taxon>
        <taxon>Arthropoda</taxon>
        <taxon>Hexapoda</taxon>
        <taxon>Insecta</taxon>
        <taxon>Pterygota</taxon>
        <taxon>Neoptera</taxon>
        <taxon>Endopterygota</taxon>
        <taxon>Lepidoptera</taxon>
        <taxon>Glossata</taxon>
        <taxon>Ditrysia</taxon>
        <taxon>Bombycoidea</taxon>
        <taxon>Lasiocampidae</taxon>
        <taxon>Dendrolimus</taxon>
    </lineage>
</organism>